<dbReference type="Pfam" id="PF12146">
    <property type="entry name" value="Hydrolase_4"/>
    <property type="match status" value="1"/>
</dbReference>
<dbReference type="Gene3D" id="3.40.50.1820">
    <property type="entry name" value="alpha/beta hydrolase"/>
    <property type="match status" value="1"/>
</dbReference>
<evidence type="ECO:0000259" key="1">
    <source>
        <dbReference type="Pfam" id="PF12146"/>
    </source>
</evidence>
<dbReference type="AlphaFoldDB" id="A0AAE2SDP4"/>
<reference evidence="2" key="1">
    <citation type="submission" date="2021-01" db="EMBL/GenBank/DDBJ databases">
        <title>Modified the classification status of verrucomicrobia.</title>
        <authorList>
            <person name="Feng X."/>
        </authorList>
    </citation>
    <scope>NUCLEOTIDE SEQUENCE</scope>
    <source>
        <strain evidence="2">5K15</strain>
    </source>
</reference>
<dbReference type="EMBL" id="JAENIG010000008">
    <property type="protein sequence ID" value="MBK1855859.1"/>
    <property type="molecule type" value="Genomic_DNA"/>
</dbReference>
<keyword evidence="2" id="KW-0378">Hydrolase</keyword>
<name>A0AAE2SDP4_9BACT</name>
<dbReference type="RefSeq" id="WP_309490473.1">
    <property type="nucleotide sequence ID" value="NZ_JAENIG010000008.1"/>
</dbReference>
<dbReference type="Proteomes" id="UP000634206">
    <property type="component" value="Unassembled WGS sequence"/>
</dbReference>
<sequence>MNHQPPVWTFLPGLHGSSELFAGVQAMVPSGVDSEWVELPSAGDQHYAQLSQWLDEHLASGRPRLLIAESFSAPIALRLAASRPEEICGIVLAAGFCDAPVNPGIALLPLRPLFMVKPPKAALRHYLIGDDAGEEQVSALRSVIKKLPSSTLADRVRTVLELQERDNPGIPEIPMMLLQAQSDNLVPWEAQQRLEACYPHAHVHWIESPHLILQRHPKQCMQHIRDFAESISQAPETTALT</sequence>
<dbReference type="SUPFAM" id="SSF53474">
    <property type="entry name" value="alpha/beta-Hydrolases"/>
    <property type="match status" value="1"/>
</dbReference>
<organism evidence="2 3">
    <name type="scientific">Oceaniferula flava</name>
    <dbReference type="NCBI Taxonomy" id="2800421"/>
    <lineage>
        <taxon>Bacteria</taxon>
        <taxon>Pseudomonadati</taxon>
        <taxon>Verrucomicrobiota</taxon>
        <taxon>Verrucomicrobiia</taxon>
        <taxon>Verrucomicrobiales</taxon>
        <taxon>Verrucomicrobiaceae</taxon>
        <taxon>Oceaniferula</taxon>
    </lineage>
</organism>
<accession>A0AAE2SDP4</accession>
<dbReference type="GO" id="GO:0016787">
    <property type="term" value="F:hydrolase activity"/>
    <property type="evidence" value="ECO:0007669"/>
    <property type="project" value="UniProtKB-KW"/>
</dbReference>
<feature type="domain" description="Serine aminopeptidase S33" evidence="1">
    <location>
        <begin position="60"/>
        <end position="203"/>
    </location>
</feature>
<keyword evidence="3" id="KW-1185">Reference proteome</keyword>
<dbReference type="InterPro" id="IPR022742">
    <property type="entry name" value="Hydrolase_4"/>
</dbReference>
<gene>
    <name evidence="2" type="ORF">JIN83_12875</name>
</gene>
<comment type="caution">
    <text evidence="2">The sequence shown here is derived from an EMBL/GenBank/DDBJ whole genome shotgun (WGS) entry which is preliminary data.</text>
</comment>
<evidence type="ECO:0000313" key="2">
    <source>
        <dbReference type="EMBL" id="MBK1855859.1"/>
    </source>
</evidence>
<dbReference type="InterPro" id="IPR029058">
    <property type="entry name" value="AB_hydrolase_fold"/>
</dbReference>
<evidence type="ECO:0000313" key="3">
    <source>
        <dbReference type="Proteomes" id="UP000634206"/>
    </source>
</evidence>
<proteinExistence type="predicted"/>
<protein>
    <submittedName>
        <fullName evidence="2">Alpha/beta hydrolase</fullName>
    </submittedName>
</protein>